<dbReference type="InParanoid" id="A0A0G4EHU6"/>
<evidence type="ECO:0000313" key="3">
    <source>
        <dbReference type="Proteomes" id="UP000041254"/>
    </source>
</evidence>
<feature type="compositionally biased region" description="Low complexity" evidence="1">
    <location>
        <begin position="189"/>
        <end position="201"/>
    </location>
</feature>
<dbReference type="AlphaFoldDB" id="A0A0G4EHU6"/>
<feature type="compositionally biased region" description="Basic and acidic residues" evidence="1">
    <location>
        <begin position="128"/>
        <end position="140"/>
    </location>
</feature>
<dbReference type="Pfam" id="PF07004">
    <property type="entry name" value="SHIPPO-rpt"/>
    <property type="match status" value="4"/>
</dbReference>
<protein>
    <submittedName>
        <fullName evidence="2">Uncharacterized protein</fullName>
    </submittedName>
</protein>
<sequence>MDLFDENPGPGAYTSVGSSTSPSVQLERETFNRKGFGGLISKSDRFSQSMTRPKAGPGPGQYDPLQSSRSSEAHSRVPGASSSFRHRSSGNPKTLFKAPQPGPGSYDISHRPDAPAEGRGLGGCNFRSRSERTLRMRHTEGPAPDYYDIPRAFPMREPPPRGKASSAKRKARLDSSPKTDRAPSPPTAKTPSPGSSPVSRSPLRERPHPSYAPRGQHKVMSTNREFPIAGEFSTLTAPDGEFVREIRGAVGGDGARLPGPGAYDTRESYKWAEWKPSFSTRGLAAFQHGKAHLPRKKTQHLPGPGAYSPRQETVEAWARGGVVSVFQSQSGRTDFVHRAAPGPAFYEPRNVSTLKSFHLNLQRRWV</sequence>
<dbReference type="InterPro" id="IPR051291">
    <property type="entry name" value="CIMAP"/>
</dbReference>
<dbReference type="PANTHER" id="PTHR21580">
    <property type="entry name" value="SHIPPO-1-RELATED"/>
    <property type="match status" value="1"/>
</dbReference>
<gene>
    <name evidence="2" type="ORF">Vbra_7558</name>
</gene>
<dbReference type="VEuPathDB" id="CryptoDB:Vbra_7558"/>
<dbReference type="OrthoDB" id="186871at2759"/>
<evidence type="ECO:0000256" key="1">
    <source>
        <dbReference type="SAM" id="MobiDB-lite"/>
    </source>
</evidence>
<dbReference type="PhylomeDB" id="A0A0G4EHU6"/>
<proteinExistence type="predicted"/>
<dbReference type="InterPro" id="IPR010736">
    <property type="entry name" value="SHIPPO-rpt"/>
</dbReference>
<feature type="region of interest" description="Disordered" evidence="1">
    <location>
        <begin position="1"/>
        <end position="220"/>
    </location>
</feature>
<dbReference type="OMA" id="HNIHRIT"/>
<feature type="compositionally biased region" description="Polar residues" evidence="1">
    <location>
        <begin position="15"/>
        <end position="24"/>
    </location>
</feature>
<evidence type="ECO:0000313" key="2">
    <source>
        <dbReference type="EMBL" id="CEL96578.1"/>
    </source>
</evidence>
<dbReference type="Proteomes" id="UP000041254">
    <property type="component" value="Unassembled WGS sequence"/>
</dbReference>
<name>A0A0G4EHU6_VITBC</name>
<dbReference type="EMBL" id="CDMY01000243">
    <property type="protein sequence ID" value="CEL96578.1"/>
    <property type="molecule type" value="Genomic_DNA"/>
</dbReference>
<keyword evidence="3" id="KW-1185">Reference proteome</keyword>
<dbReference type="PANTHER" id="PTHR21580:SF60">
    <property type="entry name" value="SPERM-TAIL PG-RICH REPEAT-CONTAINING PROTEIN 2"/>
    <property type="match status" value="1"/>
</dbReference>
<accession>A0A0G4EHU6</accession>
<reference evidence="2 3" key="1">
    <citation type="submission" date="2014-11" db="EMBL/GenBank/DDBJ databases">
        <authorList>
            <person name="Zhu J."/>
            <person name="Qi W."/>
            <person name="Song R."/>
        </authorList>
    </citation>
    <scope>NUCLEOTIDE SEQUENCE [LARGE SCALE GENOMIC DNA]</scope>
</reference>
<feature type="compositionally biased region" description="Basic and acidic residues" evidence="1">
    <location>
        <begin position="172"/>
        <end position="181"/>
    </location>
</feature>
<organism evidence="2 3">
    <name type="scientific">Vitrella brassicaformis (strain CCMP3155)</name>
    <dbReference type="NCBI Taxonomy" id="1169540"/>
    <lineage>
        <taxon>Eukaryota</taxon>
        <taxon>Sar</taxon>
        <taxon>Alveolata</taxon>
        <taxon>Colpodellida</taxon>
        <taxon>Vitrellaceae</taxon>
        <taxon>Vitrella</taxon>
    </lineage>
</organism>